<dbReference type="GO" id="GO:0005886">
    <property type="term" value="C:plasma membrane"/>
    <property type="evidence" value="ECO:0007669"/>
    <property type="project" value="UniProtKB-SubCell"/>
</dbReference>
<dbReference type="CDD" id="cd12152">
    <property type="entry name" value="F1-ATPase_delta"/>
    <property type="match status" value="1"/>
</dbReference>
<name>A0A936NEF3_9ACTN</name>
<dbReference type="Gene3D" id="2.60.15.10">
    <property type="entry name" value="F0F1 ATP synthase delta/epsilon subunit, N-terminal"/>
    <property type="match status" value="1"/>
</dbReference>
<dbReference type="Pfam" id="PF02823">
    <property type="entry name" value="ATP-synt_DE_N"/>
    <property type="match status" value="1"/>
</dbReference>
<evidence type="ECO:0000313" key="9">
    <source>
        <dbReference type="EMBL" id="MBK9297502.1"/>
    </source>
</evidence>
<protein>
    <recommendedName>
        <fullName evidence="7">ATP synthase epsilon chain</fullName>
    </recommendedName>
    <alternativeName>
        <fullName evidence="7">ATP synthase F1 sector epsilon subunit</fullName>
    </alternativeName>
    <alternativeName>
        <fullName evidence="7">F-ATPase epsilon subunit</fullName>
    </alternativeName>
</protein>
<dbReference type="HAMAP" id="MF_00530">
    <property type="entry name" value="ATP_synth_epsil_bac"/>
    <property type="match status" value="1"/>
</dbReference>
<dbReference type="Proteomes" id="UP000727993">
    <property type="component" value="Unassembled WGS sequence"/>
</dbReference>
<evidence type="ECO:0000256" key="7">
    <source>
        <dbReference type="HAMAP-Rule" id="MF_00530"/>
    </source>
</evidence>
<comment type="subcellular location">
    <subcellularLocation>
        <location evidence="7">Cell membrane</location>
        <topology evidence="7">Peripheral membrane protein</topology>
    </subcellularLocation>
    <subcellularLocation>
        <location evidence="1">Endomembrane system</location>
        <topology evidence="1">Peripheral membrane protein</topology>
    </subcellularLocation>
</comment>
<proteinExistence type="inferred from homology"/>
<sequence>MTGAPSMRLRVVTPGQVALDTNVDKVSAEATNGAFTLLPRHIDFVAPLAQGLLTYVWDDEEFVVALDGGLLVKCGTRVDVVTAAAFSGDDLRSLDRELDTAFEGFDEGERSARRAMADLESDITRQLLDLDRDAIF</sequence>
<dbReference type="GO" id="GO:0046933">
    <property type="term" value="F:proton-transporting ATP synthase activity, rotational mechanism"/>
    <property type="evidence" value="ECO:0007669"/>
    <property type="project" value="UniProtKB-UniRule"/>
</dbReference>
<keyword evidence="6 7" id="KW-0139">CF(1)</keyword>
<feature type="domain" description="ATP synthase F1 complex delta/epsilon subunit N-terminal" evidence="8">
    <location>
        <begin position="7"/>
        <end position="85"/>
    </location>
</feature>
<keyword evidence="5 7" id="KW-0472">Membrane</keyword>
<keyword evidence="7" id="KW-1003">Cell membrane</keyword>
<keyword evidence="3 7" id="KW-0813">Transport</keyword>
<gene>
    <name evidence="7" type="primary">atpC</name>
    <name evidence="9" type="ORF">IPN02_11855</name>
</gene>
<dbReference type="InterPro" id="IPR020546">
    <property type="entry name" value="ATP_synth_F1_dsu/esu_N"/>
</dbReference>
<evidence type="ECO:0000256" key="3">
    <source>
        <dbReference type="ARBA" id="ARBA00022448"/>
    </source>
</evidence>
<evidence type="ECO:0000313" key="10">
    <source>
        <dbReference type="Proteomes" id="UP000727993"/>
    </source>
</evidence>
<dbReference type="InterPro" id="IPR001469">
    <property type="entry name" value="ATP_synth_F1_dsu/esu"/>
</dbReference>
<dbReference type="EMBL" id="JADJZA010000007">
    <property type="protein sequence ID" value="MBK9297502.1"/>
    <property type="molecule type" value="Genomic_DNA"/>
</dbReference>
<comment type="caution">
    <text evidence="9">The sequence shown here is derived from an EMBL/GenBank/DDBJ whole genome shotgun (WGS) entry which is preliminary data.</text>
</comment>
<evidence type="ECO:0000256" key="2">
    <source>
        <dbReference type="ARBA" id="ARBA00005712"/>
    </source>
</evidence>
<dbReference type="InterPro" id="IPR036771">
    <property type="entry name" value="ATPsynth_dsu/esu_N"/>
</dbReference>
<keyword evidence="4 7" id="KW-0406">Ion transport</keyword>
<dbReference type="GO" id="GO:0045259">
    <property type="term" value="C:proton-transporting ATP synthase complex"/>
    <property type="evidence" value="ECO:0007669"/>
    <property type="project" value="UniProtKB-KW"/>
</dbReference>
<comment type="function">
    <text evidence="7">Produces ATP from ADP in the presence of a proton gradient across the membrane.</text>
</comment>
<evidence type="ECO:0000256" key="1">
    <source>
        <dbReference type="ARBA" id="ARBA00004184"/>
    </source>
</evidence>
<evidence type="ECO:0000256" key="4">
    <source>
        <dbReference type="ARBA" id="ARBA00023065"/>
    </source>
</evidence>
<reference evidence="9 10" key="1">
    <citation type="submission" date="2020-10" db="EMBL/GenBank/DDBJ databases">
        <title>Connecting structure to function with the recovery of over 1000 high-quality activated sludge metagenome-assembled genomes encoding full-length rRNA genes using long-read sequencing.</title>
        <authorList>
            <person name="Singleton C.M."/>
            <person name="Petriglieri F."/>
            <person name="Kristensen J.M."/>
            <person name="Kirkegaard R.H."/>
            <person name="Michaelsen T.Y."/>
            <person name="Andersen M.H."/>
            <person name="Karst S.M."/>
            <person name="Dueholm M.S."/>
            <person name="Nielsen P.H."/>
            <person name="Albertsen M."/>
        </authorList>
    </citation>
    <scope>NUCLEOTIDE SEQUENCE [LARGE SCALE GENOMIC DNA]</scope>
    <source>
        <strain evidence="9">Lyne_18-Q3-R50-59_MAXAC.006</strain>
    </source>
</reference>
<dbReference type="GO" id="GO:0005524">
    <property type="term" value="F:ATP binding"/>
    <property type="evidence" value="ECO:0007669"/>
    <property type="project" value="UniProtKB-UniRule"/>
</dbReference>
<accession>A0A936NEF3</accession>
<evidence type="ECO:0000256" key="6">
    <source>
        <dbReference type="ARBA" id="ARBA00023196"/>
    </source>
</evidence>
<dbReference type="NCBIfam" id="TIGR03166">
    <property type="entry name" value="alt_F1F0_F1_eps"/>
    <property type="match status" value="1"/>
</dbReference>
<comment type="similarity">
    <text evidence="2 7">Belongs to the ATPase epsilon chain family.</text>
</comment>
<keyword evidence="7" id="KW-0375">Hydrogen ion transport</keyword>
<comment type="subunit">
    <text evidence="7">F-type ATPases have 2 components, CF(1) - the catalytic core - and CF(0) - the membrane proton channel. CF(1) has five subunits: alpha(3), beta(3), gamma(1), delta(1), epsilon(1). CF(0) has three main subunits: a, b and c.</text>
</comment>
<organism evidence="9 10">
    <name type="scientific">Candidatus Neomicrothrix subdominans</name>
    <dbReference type="NCBI Taxonomy" id="2954438"/>
    <lineage>
        <taxon>Bacteria</taxon>
        <taxon>Bacillati</taxon>
        <taxon>Actinomycetota</taxon>
        <taxon>Acidimicrobiia</taxon>
        <taxon>Acidimicrobiales</taxon>
        <taxon>Microthrixaceae</taxon>
        <taxon>Candidatus Neomicrothrix</taxon>
    </lineage>
</organism>
<dbReference type="AlphaFoldDB" id="A0A936NEF3"/>
<dbReference type="InterPro" id="IPR024037">
    <property type="entry name" value="Alt_ATP_synth_F1_esu"/>
</dbReference>
<evidence type="ECO:0000256" key="5">
    <source>
        <dbReference type="ARBA" id="ARBA00023136"/>
    </source>
</evidence>
<dbReference type="SUPFAM" id="SSF51344">
    <property type="entry name" value="Epsilon subunit of F1F0-ATP synthase N-terminal domain"/>
    <property type="match status" value="1"/>
</dbReference>
<evidence type="ECO:0000259" key="8">
    <source>
        <dbReference type="Pfam" id="PF02823"/>
    </source>
</evidence>
<dbReference type="GO" id="GO:0012505">
    <property type="term" value="C:endomembrane system"/>
    <property type="evidence" value="ECO:0007669"/>
    <property type="project" value="UniProtKB-SubCell"/>
</dbReference>
<keyword evidence="7" id="KW-0066">ATP synthesis</keyword>